<evidence type="ECO:0000256" key="6">
    <source>
        <dbReference type="ARBA" id="ARBA00023242"/>
    </source>
</evidence>
<organism evidence="12 13">
    <name type="scientific">Cudoniella acicularis</name>
    <dbReference type="NCBI Taxonomy" id="354080"/>
    <lineage>
        <taxon>Eukaryota</taxon>
        <taxon>Fungi</taxon>
        <taxon>Dikarya</taxon>
        <taxon>Ascomycota</taxon>
        <taxon>Pezizomycotina</taxon>
        <taxon>Leotiomycetes</taxon>
        <taxon>Helotiales</taxon>
        <taxon>Tricladiaceae</taxon>
        <taxon>Cudoniella</taxon>
    </lineage>
</organism>
<name>A0A8H4W7D4_9HELO</name>
<comment type="function">
    <text evidence="7">Functions as a recycling factor of the spliceosome, a machinery that forms on each precursor-messenger RNA (pre-mRNA) and catalyzes the removal of introns. Chaperones the re-annealing of U4 and U6 snRNAs (small nuclear RNAs) released from previous rounds of splicing, an initial step in reforming the U4/U6-U5 tri-snRNP (small nuclear ribonucleoprotein) that can reassemble into another spliceosome complex; this step involves binding U6 and facilitating the unwinding of the U6 internal stem loop, followed by base-pairing of U6 to U4.</text>
</comment>
<dbReference type="GO" id="GO:0005688">
    <property type="term" value="C:U6 snRNP"/>
    <property type="evidence" value="ECO:0007669"/>
    <property type="project" value="UniProtKB-ARBA"/>
</dbReference>
<evidence type="ECO:0000256" key="5">
    <source>
        <dbReference type="ARBA" id="ARBA00023187"/>
    </source>
</evidence>
<evidence type="ECO:0000256" key="9">
    <source>
        <dbReference type="PROSITE-ProRule" id="PRU00176"/>
    </source>
</evidence>
<keyword evidence="6" id="KW-0539">Nucleus</keyword>
<dbReference type="SMART" id="SM00360">
    <property type="entry name" value="RRM"/>
    <property type="match status" value="4"/>
</dbReference>
<dbReference type="FunFam" id="3.30.70.330:FF:000523">
    <property type="entry name" value="Pre-mRNA splicing factor (Prp24), putative"/>
    <property type="match status" value="1"/>
</dbReference>
<gene>
    <name evidence="12" type="ORF">G7Y89_g4530</name>
</gene>
<feature type="domain" description="RRM" evidence="11">
    <location>
        <begin position="744"/>
        <end position="820"/>
    </location>
</feature>
<feature type="domain" description="RRM" evidence="11">
    <location>
        <begin position="873"/>
        <end position="940"/>
    </location>
</feature>
<accession>A0A8H4W7D4</accession>
<dbReference type="InterPro" id="IPR035979">
    <property type="entry name" value="RBD_domain_sf"/>
</dbReference>
<evidence type="ECO:0000256" key="2">
    <source>
        <dbReference type="ARBA" id="ARBA00022664"/>
    </source>
</evidence>
<dbReference type="GO" id="GO:0003723">
    <property type="term" value="F:RNA binding"/>
    <property type="evidence" value="ECO:0007669"/>
    <property type="project" value="UniProtKB-UniRule"/>
</dbReference>
<dbReference type="FunFam" id="3.30.70.330:FF:000365">
    <property type="entry name" value="U4/U6 snRNA-associated-splicing factor PRP24"/>
    <property type="match status" value="1"/>
</dbReference>
<evidence type="ECO:0000256" key="4">
    <source>
        <dbReference type="ARBA" id="ARBA00022884"/>
    </source>
</evidence>
<feature type="domain" description="RRM" evidence="11">
    <location>
        <begin position="653"/>
        <end position="730"/>
    </location>
</feature>
<evidence type="ECO:0000313" key="13">
    <source>
        <dbReference type="Proteomes" id="UP000566819"/>
    </source>
</evidence>
<dbReference type="CDD" id="cd12299">
    <property type="entry name" value="RRM4_Prp24"/>
    <property type="match status" value="1"/>
</dbReference>
<feature type="region of interest" description="Disordered" evidence="10">
    <location>
        <begin position="515"/>
        <end position="577"/>
    </location>
</feature>
<evidence type="ECO:0000256" key="1">
    <source>
        <dbReference type="ARBA" id="ARBA00004123"/>
    </source>
</evidence>
<reference evidence="12 13" key="1">
    <citation type="submission" date="2020-03" db="EMBL/GenBank/DDBJ databases">
        <title>Draft Genome Sequence of Cudoniella acicularis.</title>
        <authorList>
            <person name="Buettner E."/>
            <person name="Kellner H."/>
        </authorList>
    </citation>
    <scope>NUCLEOTIDE SEQUENCE [LARGE SCALE GENOMIC DNA]</scope>
    <source>
        <strain evidence="12 13">DSM 108380</strain>
    </source>
</reference>
<dbReference type="Gene3D" id="3.30.70.330">
    <property type="match status" value="4"/>
</dbReference>
<dbReference type="Proteomes" id="UP000566819">
    <property type="component" value="Unassembled WGS sequence"/>
</dbReference>
<feature type="compositionally biased region" description="Gly residues" evidence="10">
    <location>
        <begin position="983"/>
        <end position="994"/>
    </location>
</feature>
<dbReference type="InterPro" id="IPR000504">
    <property type="entry name" value="RRM_dom"/>
</dbReference>
<dbReference type="InterPro" id="IPR031766">
    <property type="entry name" value="RRM_occluded"/>
</dbReference>
<keyword evidence="2" id="KW-0507">mRNA processing</keyword>
<dbReference type="Gene3D" id="1.25.40.10">
    <property type="entry name" value="Tetratricopeptide repeat domain"/>
    <property type="match status" value="2"/>
</dbReference>
<keyword evidence="3" id="KW-0677">Repeat</keyword>
<dbReference type="CDD" id="cd00590">
    <property type="entry name" value="RRM_SF"/>
    <property type="match status" value="1"/>
</dbReference>
<dbReference type="FunFam" id="3.30.70.330:FF:000588">
    <property type="entry name" value="Pre-mRNA splicing factor (Prp24), putative"/>
    <property type="match status" value="1"/>
</dbReference>
<dbReference type="InterPro" id="IPR011990">
    <property type="entry name" value="TPR-like_helical_dom_sf"/>
</dbReference>
<dbReference type="SUPFAM" id="SSF54928">
    <property type="entry name" value="RNA-binding domain, RBD"/>
    <property type="match status" value="4"/>
</dbReference>
<evidence type="ECO:0000256" key="10">
    <source>
        <dbReference type="SAM" id="MobiDB-lite"/>
    </source>
</evidence>
<keyword evidence="5" id="KW-0508">mRNA splicing</keyword>
<dbReference type="InterPro" id="IPR003107">
    <property type="entry name" value="HAT"/>
</dbReference>
<dbReference type="GO" id="GO:0008380">
    <property type="term" value="P:RNA splicing"/>
    <property type="evidence" value="ECO:0007669"/>
    <property type="project" value="UniProtKB-KW"/>
</dbReference>
<proteinExistence type="predicted"/>
<feature type="region of interest" description="Disordered" evidence="10">
    <location>
        <begin position="824"/>
        <end position="850"/>
    </location>
</feature>
<sequence>MADPVGEDAWLALVDEASRTAGDLELRVGVVELYKRAIAAEPWSNKLWLAYCEWVWSLYTDCQNGDAGWPEEEQMLGQELFSLDTALDVWKQGAQATQYRLSDSHELWNRWISVEQEQLSKNSSPEGIERVKNLFLDRLQIPHAMWDEASQMFSTFVTKFDELAWESTMIQVTKLAKTAKDLYSRRESHELKLLGVKESGDIEGLVSTMRNYLEWEIGQAVRKNKKGQPANPIILCVALFERALSSTPLGIDPGTWEEYIAFLSIMKDDHPQVETPAILSVIQRATSHCPWSGGLWARYILTAEAENLPFTTIEQIKHTATNTRDLDRDGMGGVVEFYVAWSGYLKRRAMAPDATDEDVDVAEMGLPTALESVEEWGQRRHGQAEWKGDPMFRIERIFIQYLTQKGSFEEARGYWRRLVKSHGDSYEFWQQYYLWEMTVRVTTAPPELATAVLIQAIHRRELDWPEKMMEIYLRHCNNYEEVNALTKAMNSVFRLSKSVAKRREKEAAEVAAMYAQQQPEVAEPIAQESPSGTSKRKRESESEEPDGIAQKKVKSEQNAADQEALREQHLKRDRENTTVLVTNLPPEVTQTKVRQYFKEYGHINSMTMKTEADKLSSTALIEFRTPQDVQSAFLRNGKYFADKQIQVEAGTGLTIYVTNFPPTADDTYLQKLFRDCGEIFSIRWPSLKYNTTRRFCYISFRTQKAAAAATKLDGHPLGGIYKLLAKYSDPGNKKDREGAMAEGRELHITGLDTSLTEQDLKEVFGKYGKIDRVRILKTVGGNSKGAGFISFETKEEAIAALELDKTKLKSRVLTVEMSTGKNFKPTATIKGSSASPAPEGDDGDSVMSPSPAPDIYPNTHAQHAASKTELTNRTITLMNIPDTINDAKIRAIMEPYGDIIKLVLRPDHQGAIVEFADVGAAGRAALGLENHEIKLGRKLRTGGMMDLFSQKDEKKTDKILVGKENKKASAAFMQPSAAVRRPGAGGRGGLGVKRGLGYSAPKPKPASNADGKGEFNGSNGEEKKPMKSNADFKAMFVSGGNQEAPV</sequence>
<dbReference type="PROSITE" id="PS50102">
    <property type="entry name" value="RRM"/>
    <property type="match status" value="4"/>
</dbReference>
<dbReference type="GO" id="GO:0006397">
    <property type="term" value="P:mRNA processing"/>
    <property type="evidence" value="ECO:0007669"/>
    <property type="project" value="UniProtKB-KW"/>
</dbReference>
<dbReference type="SUPFAM" id="SSF48452">
    <property type="entry name" value="TPR-like"/>
    <property type="match status" value="1"/>
</dbReference>
<dbReference type="InterPro" id="IPR012677">
    <property type="entry name" value="Nucleotide-bd_a/b_plait_sf"/>
</dbReference>
<protein>
    <recommendedName>
        <fullName evidence="8">U4/U6 snRNA-associated-splicing factor PRP24</fullName>
    </recommendedName>
</protein>
<evidence type="ECO:0000256" key="7">
    <source>
        <dbReference type="ARBA" id="ARBA00093374"/>
    </source>
</evidence>
<dbReference type="Pfam" id="PF16842">
    <property type="entry name" value="RRM_occluded"/>
    <property type="match status" value="1"/>
</dbReference>
<evidence type="ECO:0000259" key="11">
    <source>
        <dbReference type="PROSITE" id="PS50102"/>
    </source>
</evidence>
<dbReference type="OrthoDB" id="360390at2759"/>
<comment type="caution">
    <text evidence="12">The sequence shown here is derived from an EMBL/GenBank/DDBJ whole genome shotgun (WGS) entry which is preliminary data.</text>
</comment>
<dbReference type="PANTHER" id="PTHR10352">
    <property type="entry name" value="EUKARYOTIC TRANSLATION INITIATION FACTOR 3 SUBUNIT G"/>
    <property type="match status" value="1"/>
</dbReference>
<feature type="domain" description="RRM" evidence="11">
    <location>
        <begin position="577"/>
        <end position="652"/>
    </location>
</feature>
<evidence type="ECO:0000256" key="8">
    <source>
        <dbReference type="ARBA" id="ARBA00093627"/>
    </source>
</evidence>
<evidence type="ECO:0000256" key="3">
    <source>
        <dbReference type="ARBA" id="ARBA00022737"/>
    </source>
</evidence>
<dbReference type="AlphaFoldDB" id="A0A8H4W7D4"/>
<keyword evidence="4 9" id="KW-0694">RNA-binding</keyword>
<evidence type="ECO:0000313" key="12">
    <source>
        <dbReference type="EMBL" id="KAF4633599.1"/>
    </source>
</evidence>
<dbReference type="Pfam" id="PF00076">
    <property type="entry name" value="RRM_1"/>
    <property type="match status" value="3"/>
</dbReference>
<feature type="region of interest" description="Disordered" evidence="10">
    <location>
        <begin position="979"/>
        <end position="1046"/>
    </location>
</feature>
<dbReference type="EMBL" id="JAAMPI010000247">
    <property type="protein sequence ID" value="KAF4633599.1"/>
    <property type="molecule type" value="Genomic_DNA"/>
</dbReference>
<feature type="compositionally biased region" description="Basic and acidic residues" evidence="10">
    <location>
        <begin position="563"/>
        <end position="576"/>
    </location>
</feature>
<dbReference type="SMART" id="SM00386">
    <property type="entry name" value="HAT"/>
    <property type="match status" value="3"/>
</dbReference>
<keyword evidence="13" id="KW-1185">Reference proteome</keyword>
<comment type="subcellular location">
    <subcellularLocation>
        <location evidence="1">Nucleus</location>
    </subcellularLocation>
</comment>